<comment type="subcellular location">
    <subcellularLocation>
        <location evidence="1">Membrane</location>
        <topology evidence="1">Multi-pass membrane protein</topology>
    </subcellularLocation>
</comment>
<proteinExistence type="predicted"/>
<feature type="transmembrane region" description="Helical" evidence="5">
    <location>
        <begin position="35"/>
        <end position="56"/>
    </location>
</feature>
<keyword evidence="3 5" id="KW-1133">Transmembrane helix</keyword>
<dbReference type="Pfam" id="PF07298">
    <property type="entry name" value="NnrU"/>
    <property type="match status" value="1"/>
</dbReference>
<protein>
    <submittedName>
        <fullName evidence="8">NnrU family protein</fullName>
    </submittedName>
    <submittedName>
        <fullName evidence="7">Putative membrane protein</fullName>
    </submittedName>
</protein>
<evidence type="ECO:0000313" key="9">
    <source>
        <dbReference type="Proteomes" id="UP000185598"/>
    </source>
</evidence>
<keyword evidence="9" id="KW-1185">Reference proteome</keyword>
<feature type="transmembrane region" description="Helical" evidence="5">
    <location>
        <begin position="110"/>
        <end position="130"/>
    </location>
</feature>
<reference evidence="8 9" key="1">
    <citation type="submission" date="2016-09" db="EMBL/GenBank/DDBJ databases">
        <title>Rhizobium oryziradicis sp. nov., isolated from the root of rice.</title>
        <authorList>
            <person name="Zhao J."/>
            <person name="Zhang X."/>
        </authorList>
    </citation>
    <scope>NUCLEOTIDE SEQUENCE [LARGE SCALE GENOMIC DNA]</scope>
    <source>
        <strain evidence="8 9">14971</strain>
    </source>
</reference>
<dbReference type="Proteomes" id="UP000544107">
    <property type="component" value="Unassembled WGS sequence"/>
</dbReference>
<name>A0A1Q9A9J8_9HYPH</name>
<dbReference type="InterPro" id="IPR009915">
    <property type="entry name" value="NnrU_dom"/>
</dbReference>
<sequence length="229" mass="25222">MVDLFLAFFCFLALHSLPALPAVKQRLIGLIGRPVYMALYSLLSLATLVWVFYAFMEADDVALWLDRAWQAWITLALAPIGLFLVICGLSSPNPASITFRKNQQPGAIVALTRHPVLWGFFLWAFGHIFPNGELRGVVLFGGFAIFSLVGIIILERRSSRKLGTAWNDFAGKTSIVPFAAFVAGRTRLGVDRDMVFALAITVIGTFALLFAFHEVLFGVDPLLLALYGV</sequence>
<comment type="caution">
    <text evidence="8">The sequence shown here is derived from an EMBL/GenBank/DDBJ whole genome shotgun (WGS) entry which is preliminary data.</text>
</comment>
<feature type="transmembrane region" description="Helical" evidence="5">
    <location>
        <begin position="68"/>
        <end position="89"/>
    </location>
</feature>
<accession>A0A1Q9A9J8</accession>
<dbReference type="Gene3D" id="1.20.120.1630">
    <property type="match status" value="1"/>
</dbReference>
<dbReference type="EMBL" id="JACIED010000006">
    <property type="protein sequence ID" value="MBB4009941.1"/>
    <property type="molecule type" value="Genomic_DNA"/>
</dbReference>
<evidence type="ECO:0000313" key="7">
    <source>
        <dbReference type="EMBL" id="MBB4009941.1"/>
    </source>
</evidence>
<keyword evidence="4 5" id="KW-0472">Membrane</keyword>
<evidence type="ECO:0000256" key="3">
    <source>
        <dbReference type="ARBA" id="ARBA00022989"/>
    </source>
</evidence>
<feature type="transmembrane region" description="Helical" evidence="5">
    <location>
        <begin position="6"/>
        <end position="23"/>
    </location>
</feature>
<dbReference type="Proteomes" id="UP000185598">
    <property type="component" value="Unassembled WGS sequence"/>
</dbReference>
<dbReference type="AlphaFoldDB" id="A0A1Q9A9J8"/>
<dbReference type="EMBL" id="MKIN01000019">
    <property type="protein sequence ID" value="OLP51563.1"/>
    <property type="molecule type" value="Genomic_DNA"/>
</dbReference>
<dbReference type="RefSeq" id="WP_075613255.1">
    <property type="nucleotide sequence ID" value="NZ_JACIED010000006.1"/>
</dbReference>
<reference evidence="7 10" key="2">
    <citation type="submission" date="2020-08" db="EMBL/GenBank/DDBJ databases">
        <title>Genomic Encyclopedia of Type Strains, Phase IV (KMG-IV): sequencing the most valuable type-strain genomes for metagenomic binning, comparative biology and taxonomic classification.</title>
        <authorList>
            <person name="Goeker M."/>
        </authorList>
    </citation>
    <scope>NUCLEOTIDE SEQUENCE [LARGE SCALE GENOMIC DNA]</scope>
    <source>
        <strain evidence="7 10">DSM 100021</strain>
    </source>
</reference>
<gene>
    <name evidence="8" type="ORF">BJF91_16110</name>
    <name evidence="7" type="ORF">GGQ71_004238</name>
</gene>
<evidence type="ECO:0000313" key="10">
    <source>
        <dbReference type="Proteomes" id="UP000544107"/>
    </source>
</evidence>
<dbReference type="GO" id="GO:0016020">
    <property type="term" value="C:membrane"/>
    <property type="evidence" value="ECO:0007669"/>
    <property type="project" value="UniProtKB-SubCell"/>
</dbReference>
<evidence type="ECO:0000313" key="8">
    <source>
        <dbReference type="EMBL" id="OLP51563.1"/>
    </source>
</evidence>
<keyword evidence="2 5" id="KW-0812">Transmembrane</keyword>
<evidence type="ECO:0000259" key="6">
    <source>
        <dbReference type="Pfam" id="PF07298"/>
    </source>
</evidence>
<evidence type="ECO:0000256" key="1">
    <source>
        <dbReference type="ARBA" id="ARBA00004141"/>
    </source>
</evidence>
<dbReference type="STRING" id="887144.BJF91_16110"/>
<organism evidence="8 9">
    <name type="scientific">Allorhizobium taibaishanense</name>
    <dbReference type="NCBI Taxonomy" id="887144"/>
    <lineage>
        <taxon>Bacteria</taxon>
        <taxon>Pseudomonadati</taxon>
        <taxon>Pseudomonadota</taxon>
        <taxon>Alphaproteobacteria</taxon>
        <taxon>Hyphomicrobiales</taxon>
        <taxon>Rhizobiaceae</taxon>
        <taxon>Rhizobium/Agrobacterium group</taxon>
        <taxon>Allorhizobium</taxon>
    </lineage>
</organism>
<feature type="transmembrane region" description="Helical" evidence="5">
    <location>
        <begin position="136"/>
        <end position="154"/>
    </location>
</feature>
<evidence type="ECO:0000256" key="4">
    <source>
        <dbReference type="ARBA" id="ARBA00023136"/>
    </source>
</evidence>
<evidence type="ECO:0000256" key="2">
    <source>
        <dbReference type="ARBA" id="ARBA00022692"/>
    </source>
</evidence>
<feature type="transmembrane region" description="Helical" evidence="5">
    <location>
        <begin position="195"/>
        <end position="219"/>
    </location>
</feature>
<evidence type="ECO:0000256" key="5">
    <source>
        <dbReference type="SAM" id="Phobius"/>
    </source>
</evidence>
<dbReference type="OrthoDB" id="7828645at2"/>
<feature type="domain" description="NnrU" evidence="6">
    <location>
        <begin position="4"/>
        <end position="221"/>
    </location>
</feature>